<evidence type="ECO:0000313" key="10">
    <source>
        <dbReference type="EMBL" id="NMO15726.1"/>
    </source>
</evidence>
<evidence type="ECO:0000256" key="1">
    <source>
        <dbReference type="ARBA" id="ARBA00004651"/>
    </source>
</evidence>
<keyword evidence="6 9" id="KW-0472">Membrane</keyword>
<feature type="transmembrane region" description="Helical" evidence="9">
    <location>
        <begin position="27"/>
        <end position="50"/>
    </location>
</feature>
<feature type="compositionally biased region" description="Pro residues" evidence="8">
    <location>
        <begin position="1"/>
        <end position="11"/>
    </location>
</feature>
<keyword evidence="11" id="KW-1185">Reference proteome</keyword>
<evidence type="ECO:0000256" key="8">
    <source>
        <dbReference type="SAM" id="MobiDB-lite"/>
    </source>
</evidence>
<name>A0A848LB59_9BACT</name>
<organism evidence="10 11">
    <name type="scientific">Pyxidicoccus fallax</name>
    <dbReference type="NCBI Taxonomy" id="394095"/>
    <lineage>
        <taxon>Bacteria</taxon>
        <taxon>Pseudomonadati</taxon>
        <taxon>Myxococcota</taxon>
        <taxon>Myxococcia</taxon>
        <taxon>Myxococcales</taxon>
        <taxon>Cystobacterineae</taxon>
        <taxon>Myxococcaceae</taxon>
        <taxon>Pyxidicoccus</taxon>
    </lineage>
</organism>
<feature type="transmembrane region" description="Helical" evidence="9">
    <location>
        <begin position="95"/>
        <end position="111"/>
    </location>
</feature>
<dbReference type="Proteomes" id="UP000518300">
    <property type="component" value="Unassembled WGS sequence"/>
</dbReference>
<evidence type="ECO:0000256" key="3">
    <source>
        <dbReference type="ARBA" id="ARBA00022679"/>
    </source>
</evidence>
<dbReference type="Pfam" id="PF09594">
    <property type="entry name" value="GT87"/>
    <property type="match status" value="1"/>
</dbReference>
<proteinExistence type="inferred from homology"/>
<evidence type="ECO:0000256" key="9">
    <source>
        <dbReference type="SAM" id="Phobius"/>
    </source>
</evidence>
<dbReference type="GO" id="GO:0005886">
    <property type="term" value="C:plasma membrane"/>
    <property type="evidence" value="ECO:0007669"/>
    <property type="project" value="UniProtKB-SubCell"/>
</dbReference>
<accession>A0A848LB59</accession>
<evidence type="ECO:0000256" key="6">
    <source>
        <dbReference type="ARBA" id="ARBA00023136"/>
    </source>
</evidence>
<dbReference type="EMBL" id="JABBJJ010000046">
    <property type="protein sequence ID" value="NMO15726.1"/>
    <property type="molecule type" value="Genomic_DNA"/>
</dbReference>
<feature type="transmembrane region" description="Helical" evidence="9">
    <location>
        <begin position="357"/>
        <end position="379"/>
    </location>
</feature>
<feature type="transmembrane region" description="Helical" evidence="9">
    <location>
        <begin position="187"/>
        <end position="210"/>
    </location>
</feature>
<keyword evidence="3" id="KW-0808">Transferase</keyword>
<keyword evidence="5 9" id="KW-1133">Transmembrane helix</keyword>
<feature type="transmembrane region" description="Helical" evidence="9">
    <location>
        <begin position="141"/>
        <end position="157"/>
    </location>
</feature>
<evidence type="ECO:0000256" key="4">
    <source>
        <dbReference type="ARBA" id="ARBA00022692"/>
    </source>
</evidence>
<comment type="subcellular location">
    <subcellularLocation>
        <location evidence="1">Cell membrane</location>
        <topology evidence="1">Multi-pass membrane protein</topology>
    </subcellularLocation>
</comment>
<dbReference type="InterPro" id="IPR018584">
    <property type="entry name" value="GT87"/>
</dbReference>
<reference evidence="10 11" key="1">
    <citation type="submission" date="2020-04" db="EMBL/GenBank/DDBJ databases">
        <title>Draft genome of Pyxidicoccus fallax type strain.</title>
        <authorList>
            <person name="Whitworth D.E."/>
        </authorList>
    </citation>
    <scope>NUCLEOTIDE SEQUENCE [LARGE SCALE GENOMIC DNA]</scope>
    <source>
        <strain evidence="10 11">DSM 14698</strain>
    </source>
</reference>
<gene>
    <name evidence="10" type="ORF">HG543_12805</name>
</gene>
<feature type="transmembrane region" description="Helical" evidence="9">
    <location>
        <begin position="320"/>
        <end position="337"/>
    </location>
</feature>
<feature type="transmembrane region" description="Helical" evidence="9">
    <location>
        <begin position="287"/>
        <end position="308"/>
    </location>
</feature>
<dbReference type="GO" id="GO:0016758">
    <property type="term" value="F:hexosyltransferase activity"/>
    <property type="evidence" value="ECO:0007669"/>
    <property type="project" value="InterPro"/>
</dbReference>
<comment type="caution">
    <text evidence="10">The sequence shown here is derived from an EMBL/GenBank/DDBJ whole genome shotgun (WGS) entry which is preliminary data.</text>
</comment>
<dbReference type="RefSeq" id="WP_169345016.1">
    <property type="nucleotide sequence ID" value="NZ_JABBJJ010000046.1"/>
</dbReference>
<protein>
    <submittedName>
        <fullName evidence="10">DUF2029 domain-containing protein</fullName>
    </submittedName>
</protein>
<sequence length="428" mass="45696">MTPPPHAPPAAAPLTGSPKPSGRTATLPWGVLALAAALHLLPPLLFSLFLMPPPMAEARGDFGAYYYALRLALEGGNPYELEQLRQFSGLPLPPFFYPPPFLLTLVWSLALPMEAGYFAMFALNALLLLGALFLMRRSWGVDWKLAALVVATFFPLWDNLIWGQANLLLLLPALGAMVVAERRPQWAGALLGVAAVIKVVPALLLLYWVVMRNWRPLVAAAFAAVGLSVLTLPLVGLDVQFAYYAQKLLGLAAGDLKGLGLWVPITSEYNHSVVCILSHIWPGPDGFRPAGIAKLGSLAVTALLLLGWGRWVRRGCAPHAALAALLGIASIVTTYSWEHHLVLVLPAAVLAAHGGTSRWGFGVPYACMVFPLGLFMAVAPALNQHLVASVLPWISVGKLLGVVVLCELCMRAHSPARAQAVDALPAGA</sequence>
<dbReference type="AlphaFoldDB" id="A0A848LB59"/>
<evidence type="ECO:0000313" key="11">
    <source>
        <dbReference type="Proteomes" id="UP000518300"/>
    </source>
</evidence>
<comment type="similarity">
    <text evidence="7">Belongs to the glycosyltransferase 87 family.</text>
</comment>
<feature type="transmembrane region" description="Helical" evidence="9">
    <location>
        <begin position="386"/>
        <end position="405"/>
    </location>
</feature>
<keyword evidence="4 9" id="KW-0812">Transmembrane</keyword>
<feature type="transmembrane region" description="Helical" evidence="9">
    <location>
        <begin position="216"/>
        <end position="236"/>
    </location>
</feature>
<evidence type="ECO:0000256" key="7">
    <source>
        <dbReference type="ARBA" id="ARBA00024033"/>
    </source>
</evidence>
<keyword evidence="2" id="KW-1003">Cell membrane</keyword>
<evidence type="ECO:0000256" key="2">
    <source>
        <dbReference type="ARBA" id="ARBA00022475"/>
    </source>
</evidence>
<evidence type="ECO:0000256" key="5">
    <source>
        <dbReference type="ARBA" id="ARBA00022989"/>
    </source>
</evidence>
<feature type="region of interest" description="Disordered" evidence="8">
    <location>
        <begin position="1"/>
        <end position="21"/>
    </location>
</feature>
<feature type="transmembrane region" description="Helical" evidence="9">
    <location>
        <begin position="117"/>
        <end position="134"/>
    </location>
</feature>